<organism evidence="2 3">
    <name type="scientific">Strongyloides papillosus</name>
    <name type="common">Intestinal threadworm</name>
    <dbReference type="NCBI Taxonomy" id="174720"/>
    <lineage>
        <taxon>Eukaryota</taxon>
        <taxon>Metazoa</taxon>
        <taxon>Ecdysozoa</taxon>
        <taxon>Nematoda</taxon>
        <taxon>Chromadorea</taxon>
        <taxon>Rhabditida</taxon>
        <taxon>Tylenchina</taxon>
        <taxon>Panagrolaimomorpha</taxon>
        <taxon>Strongyloidoidea</taxon>
        <taxon>Strongyloididae</taxon>
        <taxon>Strongyloides</taxon>
    </lineage>
</organism>
<proteinExistence type="predicted"/>
<keyword evidence="2" id="KW-1185">Reference proteome</keyword>
<feature type="compositionally biased region" description="Basic and acidic residues" evidence="1">
    <location>
        <begin position="34"/>
        <end position="44"/>
    </location>
</feature>
<dbReference type="AlphaFoldDB" id="A0A0N5C7R6"/>
<dbReference type="WBParaSite" id="SPAL_0001397700.1">
    <property type="protein sequence ID" value="SPAL_0001397700.1"/>
    <property type="gene ID" value="SPAL_0001397700"/>
</dbReference>
<accession>A0A0N5C7R6</accession>
<evidence type="ECO:0000313" key="3">
    <source>
        <dbReference type="WBParaSite" id="SPAL_0001397700.1"/>
    </source>
</evidence>
<evidence type="ECO:0000313" key="2">
    <source>
        <dbReference type="Proteomes" id="UP000046392"/>
    </source>
</evidence>
<evidence type="ECO:0000256" key="1">
    <source>
        <dbReference type="SAM" id="MobiDB-lite"/>
    </source>
</evidence>
<sequence>MRGLKSSATRYFLLGALSESEEAPSTSNLMKIDASSKHSEVNSN</sequence>
<reference evidence="3" key="1">
    <citation type="submission" date="2017-02" db="UniProtKB">
        <authorList>
            <consortium name="WormBaseParasite"/>
        </authorList>
    </citation>
    <scope>IDENTIFICATION</scope>
</reference>
<dbReference type="Proteomes" id="UP000046392">
    <property type="component" value="Unplaced"/>
</dbReference>
<name>A0A0N5C7R6_STREA</name>
<protein>
    <submittedName>
        <fullName evidence="3">Uncharacterized protein</fullName>
    </submittedName>
</protein>
<feature type="region of interest" description="Disordered" evidence="1">
    <location>
        <begin position="19"/>
        <end position="44"/>
    </location>
</feature>